<evidence type="ECO:0000256" key="8">
    <source>
        <dbReference type="ARBA" id="ARBA00023242"/>
    </source>
</evidence>
<dbReference type="Gene3D" id="3.40.50.300">
    <property type="entry name" value="P-loop containing nucleotide triphosphate hydrolases"/>
    <property type="match status" value="1"/>
</dbReference>
<dbReference type="STRING" id="48269.A0A183LQF2"/>
<evidence type="ECO:0000256" key="6">
    <source>
        <dbReference type="ARBA" id="ARBA00022723"/>
    </source>
</evidence>
<dbReference type="GO" id="GO:0007004">
    <property type="term" value="P:telomere maintenance via telomerase"/>
    <property type="evidence" value="ECO:0007669"/>
    <property type="project" value="TreeGrafter"/>
</dbReference>
<dbReference type="GO" id="GO:0030870">
    <property type="term" value="C:Mre11 complex"/>
    <property type="evidence" value="ECO:0007669"/>
    <property type="project" value="TreeGrafter"/>
</dbReference>
<evidence type="ECO:0000256" key="5">
    <source>
        <dbReference type="ARBA" id="ARBA00022454"/>
    </source>
</evidence>
<comment type="catalytic activity">
    <reaction evidence="9">
        <text>ATP + H2O = ADP + phosphate + H(+)</text>
        <dbReference type="Rhea" id="RHEA:13065"/>
        <dbReference type="ChEBI" id="CHEBI:15377"/>
        <dbReference type="ChEBI" id="CHEBI:15378"/>
        <dbReference type="ChEBI" id="CHEBI:30616"/>
        <dbReference type="ChEBI" id="CHEBI:43474"/>
        <dbReference type="ChEBI" id="CHEBI:456216"/>
    </reaction>
</comment>
<sequence>MALIERMSILGIRSFGQETPQKIEFFTPVTLILGQNGTGKTTVIECLKYSATGELPPGSKTGCSFIHDPRIAQESEVKAKVTLQIRDVKGCPMVVSRALMATQRDKTKQGTLKTLDGSIKRQYSDGRVTSVSLRCTDLDQEMVTSLGVSKAVLENVIFCHQEDSNWPLQEAKSVKQRFDDLFASSRYVKALDAIRKCKQDNDGNVKLYKTELKHLTKNRDEALKLRSEREETLHSIEKQEKNLEEMSAKLQPVVSENILQRKRKELNNLETNQTKTIVEKAQIEMEVKVKWFVYFLFRIYCILDRFV</sequence>
<dbReference type="GO" id="GO:0003691">
    <property type="term" value="F:double-stranded telomeric DNA binding"/>
    <property type="evidence" value="ECO:0007669"/>
    <property type="project" value="TreeGrafter"/>
</dbReference>
<name>A0A183LQF2_9TREM</name>
<comment type="subcellular location">
    <subcellularLocation>
        <location evidence="3">Chromosome</location>
    </subcellularLocation>
    <subcellularLocation>
        <location evidence="2">Nucleus</location>
    </subcellularLocation>
</comment>
<dbReference type="GO" id="GO:0043047">
    <property type="term" value="F:single-stranded telomeric DNA binding"/>
    <property type="evidence" value="ECO:0007669"/>
    <property type="project" value="TreeGrafter"/>
</dbReference>
<evidence type="ECO:0000313" key="11">
    <source>
        <dbReference type="Proteomes" id="UP000277204"/>
    </source>
</evidence>
<evidence type="ECO:0000256" key="7">
    <source>
        <dbReference type="ARBA" id="ARBA00022833"/>
    </source>
</evidence>
<proteinExistence type="inferred from homology"/>
<dbReference type="GO" id="GO:0016887">
    <property type="term" value="F:ATP hydrolysis activity"/>
    <property type="evidence" value="ECO:0007669"/>
    <property type="project" value="InterPro"/>
</dbReference>
<evidence type="ECO:0000313" key="10">
    <source>
        <dbReference type="EMBL" id="VDO69025.1"/>
    </source>
</evidence>
<dbReference type="GO" id="GO:0046872">
    <property type="term" value="F:metal ion binding"/>
    <property type="evidence" value="ECO:0007669"/>
    <property type="project" value="UniProtKB-KW"/>
</dbReference>
<evidence type="ECO:0000256" key="1">
    <source>
        <dbReference type="ARBA" id="ARBA00001947"/>
    </source>
</evidence>
<reference evidence="10 11" key="1">
    <citation type="submission" date="2018-11" db="EMBL/GenBank/DDBJ databases">
        <authorList>
            <consortium name="Pathogen Informatics"/>
        </authorList>
    </citation>
    <scope>NUCLEOTIDE SEQUENCE [LARGE SCALE GENOMIC DNA]</scope>
    <source>
        <strain evidence="10 11">Zambia</strain>
    </source>
</reference>
<evidence type="ECO:0000256" key="3">
    <source>
        <dbReference type="ARBA" id="ARBA00004286"/>
    </source>
</evidence>
<comment type="cofactor">
    <cofactor evidence="1">
        <name>Zn(2+)</name>
        <dbReference type="ChEBI" id="CHEBI:29105"/>
    </cofactor>
</comment>
<dbReference type="GO" id="GO:0000722">
    <property type="term" value="P:telomere maintenance via recombination"/>
    <property type="evidence" value="ECO:0007669"/>
    <property type="project" value="TreeGrafter"/>
</dbReference>
<dbReference type="PANTHER" id="PTHR18867">
    <property type="entry name" value="RAD50"/>
    <property type="match status" value="1"/>
</dbReference>
<protein>
    <submittedName>
        <fullName evidence="10">Uncharacterized protein</fullName>
    </submittedName>
</protein>
<dbReference type="InterPro" id="IPR038729">
    <property type="entry name" value="Rad50/SbcC_AAA"/>
</dbReference>
<dbReference type="Pfam" id="PF13476">
    <property type="entry name" value="AAA_23"/>
    <property type="match status" value="1"/>
</dbReference>
<dbReference type="SUPFAM" id="SSF52540">
    <property type="entry name" value="P-loop containing nucleoside triphosphate hydrolases"/>
    <property type="match status" value="1"/>
</dbReference>
<dbReference type="GO" id="GO:0070192">
    <property type="term" value="P:chromosome organization involved in meiotic cell cycle"/>
    <property type="evidence" value="ECO:0007669"/>
    <property type="project" value="TreeGrafter"/>
</dbReference>
<dbReference type="GO" id="GO:0006302">
    <property type="term" value="P:double-strand break repair"/>
    <property type="evidence" value="ECO:0007669"/>
    <property type="project" value="InterPro"/>
</dbReference>
<keyword evidence="5" id="KW-0158">Chromosome</keyword>
<evidence type="ECO:0000256" key="9">
    <source>
        <dbReference type="ARBA" id="ARBA00049360"/>
    </source>
</evidence>
<gene>
    <name evidence="10" type="ORF">SMRZ_LOCUS6026</name>
</gene>
<accession>A0A183LQF2</accession>
<evidence type="ECO:0000256" key="2">
    <source>
        <dbReference type="ARBA" id="ARBA00004123"/>
    </source>
</evidence>
<comment type="similarity">
    <text evidence="4">Belongs to the SMC family. RAD50 subfamily.</text>
</comment>
<keyword evidence="11" id="KW-1185">Reference proteome</keyword>
<organism evidence="10 11">
    <name type="scientific">Schistosoma margrebowiei</name>
    <dbReference type="NCBI Taxonomy" id="48269"/>
    <lineage>
        <taxon>Eukaryota</taxon>
        <taxon>Metazoa</taxon>
        <taxon>Spiralia</taxon>
        <taxon>Lophotrochozoa</taxon>
        <taxon>Platyhelminthes</taxon>
        <taxon>Trematoda</taxon>
        <taxon>Digenea</taxon>
        <taxon>Strigeidida</taxon>
        <taxon>Schistosomatoidea</taxon>
        <taxon>Schistosomatidae</taxon>
        <taxon>Schistosoma</taxon>
    </lineage>
</organism>
<dbReference type="EMBL" id="UZAI01002180">
    <property type="protein sequence ID" value="VDO69025.1"/>
    <property type="molecule type" value="Genomic_DNA"/>
</dbReference>
<dbReference type="GO" id="GO:0051880">
    <property type="term" value="F:G-quadruplex DNA binding"/>
    <property type="evidence" value="ECO:0007669"/>
    <property type="project" value="TreeGrafter"/>
</dbReference>
<keyword evidence="6" id="KW-0479">Metal-binding</keyword>
<dbReference type="InterPro" id="IPR027417">
    <property type="entry name" value="P-loop_NTPase"/>
</dbReference>
<dbReference type="AlphaFoldDB" id="A0A183LQF2"/>
<keyword evidence="8" id="KW-0539">Nucleus</keyword>
<evidence type="ECO:0000256" key="4">
    <source>
        <dbReference type="ARBA" id="ARBA00009439"/>
    </source>
</evidence>
<keyword evidence="7" id="KW-0862">Zinc</keyword>
<dbReference type="Proteomes" id="UP000277204">
    <property type="component" value="Unassembled WGS sequence"/>
</dbReference>
<dbReference type="GO" id="GO:0000794">
    <property type="term" value="C:condensed nuclear chromosome"/>
    <property type="evidence" value="ECO:0007669"/>
    <property type="project" value="TreeGrafter"/>
</dbReference>
<dbReference type="PANTHER" id="PTHR18867:SF12">
    <property type="entry name" value="DNA REPAIR PROTEIN RAD50"/>
    <property type="match status" value="1"/>
</dbReference>